<dbReference type="Pfam" id="PF00188">
    <property type="entry name" value="CAP"/>
    <property type="match status" value="1"/>
</dbReference>
<keyword evidence="4" id="KW-1185">Reference proteome</keyword>
<evidence type="ECO:0000259" key="2">
    <source>
        <dbReference type="PROSITE" id="PS51782"/>
    </source>
</evidence>
<dbReference type="OrthoDB" id="9783944at2"/>
<feature type="chain" id="PRO_5039223329" evidence="1">
    <location>
        <begin position="22"/>
        <end position="213"/>
    </location>
</feature>
<sequence>MKSTKFVAITACLMMILSVFAWGNTHAAQAGKYVVKSGETLSGIAEKLGITRDALAQANPQVQNPDRIQVGQVLHTPSTQPKQETLTAFEQEVVRLTNAERQKKGLSPLQVDAGLSKVARLKSEDMRDKNYFSHQSPTYGSPFDMMQKFNIQFSQAGENIAAGYPTPEKVVQGWMNSEGHRANILNPDFTHIGVGVAKGGSYGEYETQMFIKK</sequence>
<dbReference type="CDD" id="cd00118">
    <property type="entry name" value="LysM"/>
    <property type="match status" value="1"/>
</dbReference>
<keyword evidence="1" id="KW-0732">Signal</keyword>
<dbReference type="InterPro" id="IPR035940">
    <property type="entry name" value="CAP_sf"/>
</dbReference>
<dbReference type="PANTHER" id="PTHR31157">
    <property type="entry name" value="SCP DOMAIN-CONTAINING PROTEIN"/>
    <property type="match status" value="1"/>
</dbReference>
<dbReference type="CDD" id="cd05379">
    <property type="entry name" value="CAP_bacterial"/>
    <property type="match status" value="1"/>
</dbReference>
<accession>A0A1N7ISD0</accession>
<dbReference type="InterPro" id="IPR014044">
    <property type="entry name" value="CAP_dom"/>
</dbReference>
<feature type="domain" description="LysM" evidence="2">
    <location>
        <begin position="31"/>
        <end position="76"/>
    </location>
</feature>
<protein>
    <submittedName>
        <fullName evidence="3">Uncharacterized protein, YkwD family</fullName>
    </submittedName>
</protein>
<dbReference type="Proteomes" id="UP000186795">
    <property type="component" value="Unassembled WGS sequence"/>
</dbReference>
<dbReference type="SUPFAM" id="SSF55797">
    <property type="entry name" value="PR-1-like"/>
    <property type="match status" value="1"/>
</dbReference>
<gene>
    <name evidence="3" type="ORF">SAMN05421790_101308</name>
</gene>
<dbReference type="Pfam" id="PF01476">
    <property type="entry name" value="LysM"/>
    <property type="match status" value="1"/>
</dbReference>
<dbReference type="AlphaFoldDB" id="A0A1N7ISD0"/>
<evidence type="ECO:0000313" key="4">
    <source>
        <dbReference type="Proteomes" id="UP000186795"/>
    </source>
</evidence>
<dbReference type="SUPFAM" id="SSF54106">
    <property type="entry name" value="LysM domain"/>
    <property type="match status" value="1"/>
</dbReference>
<dbReference type="Gene3D" id="3.10.350.10">
    <property type="entry name" value="LysM domain"/>
    <property type="match status" value="1"/>
</dbReference>
<feature type="signal peptide" evidence="1">
    <location>
        <begin position="1"/>
        <end position="21"/>
    </location>
</feature>
<reference evidence="4" key="1">
    <citation type="submission" date="2017-01" db="EMBL/GenBank/DDBJ databases">
        <authorList>
            <person name="Varghese N."/>
            <person name="Submissions S."/>
        </authorList>
    </citation>
    <scope>NUCLEOTIDE SEQUENCE [LARGE SCALE GENOMIC DNA]</scope>
    <source>
        <strain evidence="4">DSM 45196</strain>
    </source>
</reference>
<dbReference type="PROSITE" id="PS51782">
    <property type="entry name" value="LYSM"/>
    <property type="match status" value="1"/>
</dbReference>
<dbReference type="RefSeq" id="WP_009708660.1">
    <property type="nucleotide sequence ID" value="NZ_CP048103.1"/>
</dbReference>
<dbReference type="InterPro" id="IPR036779">
    <property type="entry name" value="LysM_dom_sf"/>
</dbReference>
<dbReference type="SMART" id="SM00257">
    <property type="entry name" value="LysM"/>
    <property type="match status" value="1"/>
</dbReference>
<dbReference type="NCBIfam" id="TIGR02909">
    <property type="entry name" value="spore_YkwD"/>
    <property type="match status" value="1"/>
</dbReference>
<dbReference type="PANTHER" id="PTHR31157:SF1">
    <property type="entry name" value="SCP DOMAIN-CONTAINING PROTEIN"/>
    <property type="match status" value="1"/>
</dbReference>
<evidence type="ECO:0000256" key="1">
    <source>
        <dbReference type="SAM" id="SignalP"/>
    </source>
</evidence>
<dbReference type="InterPro" id="IPR014258">
    <property type="entry name" value="CAP_domain_YkwD-like"/>
</dbReference>
<name>A0A1N7ISD0_9BACL</name>
<dbReference type="InterPro" id="IPR018392">
    <property type="entry name" value="LysM"/>
</dbReference>
<dbReference type="Gene3D" id="3.40.33.10">
    <property type="entry name" value="CAP"/>
    <property type="match status" value="1"/>
</dbReference>
<evidence type="ECO:0000313" key="3">
    <source>
        <dbReference type="EMBL" id="SIS39993.1"/>
    </source>
</evidence>
<dbReference type="EMBL" id="FTOD01000001">
    <property type="protein sequence ID" value="SIS39993.1"/>
    <property type="molecule type" value="Genomic_DNA"/>
</dbReference>
<organism evidence="3 4">
    <name type="scientific">Kroppenstedtia eburnea</name>
    <dbReference type="NCBI Taxonomy" id="714067"/>
    <lineage>
        <taxon>Bacteria</taxon>
        <taxon>Bacillati</taxon>
        <taxon>Bacillota</taxon>
        <taxon>Bacilli</taxon>
        <taxon>Bacillales</taxon>
        <taxon>Thermoactinomycetaceae</taxon>
        <taxon>Kroppenstedtia</taxon>
    </lineage>
</organism>
<proteinExistence type="predicted"/>